<dbReference type="GO" id="GO:0016740">
    <property type="term" value="F:transferase activity"/>
    <property type="evidence" value="ECO:0007669"/>
    <property type="project" value="UniProtKB-KW"/>
</dbReference>
<organism evidence="3 4">
    <name type="scientific">Myxococcus llanfairpwllgwyngyllgogerychwyrndrobwllllantysiliogogogochensis</name>
    <dbReference type="NCBI Taxonomy" id="2590453"/>
    <lineage>
        <taxon>Bacteria</taxon>
        <taxon>Pseudomonadati</taxon>
        <taxon>Myxococcota</taxon>
        <taxon>Myxococcia</taxon>
        <taxon>Myxococcales</taxon>
        <taxon>Cystobacterineae</taxon>
        <taxon>Myxococcaceae</taxon>
        <taxon>Myxococcus</taxon>
    </lineage>
</organism>
<dbReference type="RefSeq" id="WP_141644893.1">
    <property type="nucleotide sequence ID" value="NZ_VIFM01000101.1"/>
</dbReference>
<dbReference type="InterPro" id="IPR000905">
    <property type="entry name" value="Gcp-like_dom"/>
</dbReference>
<dbReference type="InterPro" id="IPR022496">
    <property type="entry name" value="T6A_TsaB"/>
</dbReference>
<comment type="caution">
    <text evidence="3">The sequence shown here is derived from an EMBL/GenBank/DDBJ whole genome shotgun (WGS) entry which is preliminary data.</text>
</comment>
<keyword evidence="3" id="KW-0808">Transferase</keyword>
<dbReference type="Proteomes" id="UP000315369">
    <property type="component" value="Unassembled WGS sequence"/>
</dbReference>
<evidence type="ECO:0000259" key="2">
    <source>
        <dbReference type="Pfam" id="PF00814"/>
    </source>
</evidence>
<dbReference type="OrthoDB" id="9809995at2"/>
<gene>
    <name evidence="3" type="primary">tsaB</name>
    <name evidence="3" type="ORF">FJV41_24130</name>
</gene>
<reference evidence="3 4" key="1">
    <citation type="submission" date="2019-06" db="EMBL/GenBank/DDBJ databases">
        <authorList>
            <person name="Livingstone P."/>
            <person name="Whitworth D."/>
        </authorList>
    </citation>
    <scope>NUCLEOTIDE SEQUENCE [LARGE SCALE GENOMIC DNA]</scope>
    <source>
        <strain evidence="3 4">AM401</strain>
    </source>
</reference>
<evidence type="ECO:0000313" key="4">
    <source>
        <dbReference type="Proteomes" id="UP000315369"/>
    </source>
</evidence>
<sequence length="245" mass="25781">MFLSLDTSTLTMSLALVERGPEGAVRAVEHSVVRPPVKQSEALPGVVGELLDRHGVKLADLEGLIVGLGPGSFTGLRIGLATVKSLAYAANLKVAGASSLAAVALEGPEDVPLYCLAVARKDDLYLGAYVRRGATVEALEPETAMSPKDVAARMAAEPRAVALGPALVDYRAALVSHGVAAERLLTGPDFPSAVELTRLARMPETFSLEALFAMEPHYVRASEPERNPKFPPLPGPAPTARLKDD</sequence>
<dbReference type="SUPFAM" id="SSF53067">
    <property type="entry name" value="Actin-like ATPase domain"/>
    <property type="match status" value="1"/>
</dbReference>
<dbReference type="AlphaFoldDB" id="A0A540WWN8"/>
<feature type="domain" description="Gcp-like" evidence="2">
    <location>
        <begin position="40"/>
        <end position="151"/>
    </location>
</feature>
<accession>A0A540WWN8</accession>
<evidence type="ECO:0000256" key="1">
    <source>
        <dbReference type="SAM" id="MobiDB-lite"/>
    </source>
</evidence>
<dbReference type="Gene3D" id="3.30.420.40">
    <property type="match status" value="2"/>
</dbReference>
<dbReference type="Pfam" id="PF00814">
    <property type="entry name" value="TsaD"/>
    <property type="match status" value="1"/>
</dbReference>
<dbReference type="NCBIfam" id="TIGR03725">
    <property type="entry name" value="T6A_YeaZ"/>
    <property type="match status" value="1"/>
</dbReference>
<proteinExistence type="predicted"/>
<evidence type="ECO:0000313" key="3">
    <source>
        <dbReference type="EMBL" id="TQF13416.1"/>
    </source>
</evidence>
<dbReference type="GO" id="GO:0002949">
    <property type="term" value="P:tRNA threonylcarbamoyladenosine modification"/>
    <property type="evidence" value="ECO:0007669"/>
    <property type="project" value="InterPro"/>
</dbReference>
<feature type="region of interest" description="Disordered" evidence="1">
    <location>
        <begin position="221"/>
        <end position="245"/>
    </location>
</feature>
<keyword evidence="4" id="KW-1185">Reference proteome</keyword>
<protein>
    <submittedName>
        <fullName evidence="3">tRNA (Adenosine(37)-N6)-threonylcarbamoyltransferase complex dimerization subunit type 1 TsaB</fullName>
    </submittedName>
</protein>
<dbReference type="EMBL" id="VIFM01000101">
    <property type="protein sequence ID" value="TQF13416.1"/>
    <property type="molecule type" value="Genomic_DNA"/>
</dbReference>
<name>A0A540WWN8_9BACT</name>
<dbReference type="InterPro" id="IPR043129">
    <property type="entry name" value="ATPase_NBD"/>
</dbReference>